<dbReference type="EMBL" id="CDOD01000013">
    <property type="protein sequence ID" value="CEN34433.1"/>
    <property type="molecule type" value="Genomic_DNA"/>
</dbReference>
<dbReference type="Proteomes" id="UP000038055">
    <property type="component" value="Unassembled WGS sequence"/>
</dbReference>
<evidence type="ECO:0000313" key="2">
    <source>
        <dbReference type="EMBL" id="CEN34433.1"/>
    </source>
</evidence>
<sequence>MILLLQNPQQEQHLEQIKQKIAEAPDSTYEISFIIASFLPLIVLSLLAYLLYSYMKNRAGKDNEMLD</sequence>
<keyword evidence="3" id="KW-1185">Reference proteome</keyword>
<keyword evidence="1" id="KW-0472">Membrane</keyword>
<feature type="transmembrane region" description="Helical" evidence="1">
    <location>
        <begin position="31"/>
        <end position="52"/>
    </location>
</feature>
<gene>
    <name evidence="2" type="ORF">CCYN2B_200002</name>
</gene>
<reference evidence="3" key="1">
    <citation type="submission" date="2015-01" db="EMBL/GenBank/DDBJ databases">
        <authorList>
            <person name="MANFREDI Pablo"/>
        </authorList>
    </citation>
    <scope>NUCLEOTIDE SEQUENCE [LARGE SCALE GENOMIC DNA]</scope>
    <source>
        <strain evidence="3">Ccyn2B</strain>
    </source>
</reference>
<evidence type="ECO:0000256" key="1">
    <source>
        <dbReference type="SAM" id="Phobius"/>
    </source>
</evidence>
<organism evidence="2 3">
    <name type="scientific">Capnocytophaga cynodegmi</name>
    <dbReference type="NCBI Taxonomy" id="28189"/>
    <lineage>
        <taxon>Bacteria</taxon>
        <taxon>Pseudomonadati</taxon>
        <taxon>Bacteroidota</taxon>
        <taxon>Flavobacteriia</taxon>
        <taxon>Flavobacteriales</taxon>
        <taxon>Flavobacteriaceae</taxon>
        <taxon>Capnocytophaga</taxon>
    </lineage>
</organism>
<keyword evidence="1" id="KW-1133">Transmembrane helix</keyword>
<dbReference type="STRING" id="28189.CCYN74_430002"/>
<accession>A0A0B7HA00</accession>
<protein>
    <submittedName>
        <fullName evidence="2">Uncharacterized protein</fullName>
    </submittedName>
</protein>
<proteinExistence type="predicted"/>
<evidence type="ECO:0000313" key="3">
    <source>
        <dbReference type="Proteomes" id="UP000038055"/>
    </source>
</evidence>
<dbReference type="RefSeq" id="WP_041991483.1">
    <property type="nucleotide sequence ID" value="NZ_CDOD01000013.1"/>
</dbReference>
<name>A0A0B7HA00_9FLAO</name>
<dbReference type="AlphaFoldDB" id="A0A0B7HA00"/>
<keyword evidence="1" id="KW-0812">Transmembrane</keyword>